<dbReference type="AlphaFoldDB" id="A0A7H1VLY3"/>
<feature type="signal peptide" evidence="2">
    <location>
        <begin position="1"/>
        <end position="25"/>
    </location>
</feature>
<dbReference type="Pfam" id="PF26614">
    <property type="entry name" value="DUF8194"/>
    <property type="match status" value="1"/>
</dbReference>
<evidence type="ECO:0000259" key="4">
    <source>
        <dbReference type="Pfam" id="PF26615"/>
    </source>
</evidence>
<dbReference type="Proteomes" id="UP000306409">
    <property type="component" value="Chromosome"/>
</dbReference>
<feature type="region of interest" description="Disordered" evidence="1">
    <location>
        <begin position="450"/>
        <end position="496"/>
    </location>
</feature>
<name>A0A7H1VLY3_9FIRM</name>
<evidence type="ECO:0000313" key="6">
    <source>
        <dbReference type="Proteomes" id="UP000306409"/>
    </source>
</evidence>
<dbReference type="InterPro" id="IPR058508">
    <property type="entry name" value="DUF8195"/>
</dbReference>
<feature type="domain" description="DUF8195" evidence="4">
    <location>
        <begin position="935"/>
        <end position="1076"/>
    </location>
</feature>
<feature type="region of interest" description="Disordered" evidence="1">
    <location>
        <begin position="598"/>
        <end position="673"/>
    </location>
</feature>
<dbReference type="InterPro" id="IPR013783">
    <property type="entry name" value="Ig-like_fold"/>
</dbReference>
<evidence type="ECO:0000259" key="3">
    <source>
        <dbReference type="Pfam" id="PF26614"/>
    </source>
</evidence>
<feature type="domain" description="DUF8194" evidence="3">
    <location>
        <begin position="799"/>
        <end position="870"/>
    </location>
</feature>
<organism evidence="5 6">
    <name type="scientific">Ruminiclostridium herbifermentans</name>
    <dbReference type="NCBI Taxonomy" id="2488810"/>
    <lineage>
        <taxon>Bacteria</taxon>
        <taxon>Bacillati</taxon>
        <taxon>Bacillota</taxon>
        <taxon>Clostridia</taxon>
        <taxon>Eubacteriales</taxon>
        <taxon>Oscillospiraceae</taxon>
        <taxon>Ruminiclostridium</taxon>
    </lineage>
</organism>
<evidence type="ECO:0000313" key="5">
    <source>
        <dbReference type="EMBL" id="QNU66395.1"/>
    </source>
</evidence>
<feature type="compositionally biased region" description="Basic and acidic residues" evidence="1">
    <location>
        <begin position="630"/>
        <end position="653"/>
    </location>
</feature>
<feature type="chain" id="PRO_5028806532" description="CARDB domain-containing protein" evidence="2">
    <location>
        <begin position="26"/>
        <end position="1082"/>
    </location>
</feature>
<dbReference type="InterPro" id="IPR058507">
    <property type="entry name" value="DUF8194"/>
</dbReference>
<evidence type="ECO:0000256" key="2">
    <source>
        <dbReference type="SAM" id="SignalP"/>
    </source>
</evidence>
<dbReference type="KEGG" id="rher:EHE19_016200"/>
<keyword evidence="6" id="KW-1185">Reference proteome</keyword>
<dbReference type="EMBL" id="CP061336">
    <property type="protein sequence ID" value="QNU66395.1"/>
    <property type="molecule type" value="Genomic_DNA"/>
</dbReference>
<feature type="compositionally biased region" description="Acidic residues" evidence="1">
    <location>
        <begin position="457"/>
        <end position="474"/>
    </location>
</feature>
<gene>
    <name evidence="5" type="ORF">EHE19_016200</name>
</gene>
<keyword evidence="2" id="KW-0732">Signal</keyword>
<evidence type="ECO:0000256" key="1">
    <source>
        <dbReference type="SAM" id="MobiDB-lite"/>
    </source>
</evidence>
<dbReference type="Pfam" id="PF26615">
    <property type="entry name" value="DUF8195"/>
    <property type="match status" value="1"/>
</dbReference>
<dbReference type="RefSeq" id="WP_171003671.1">
    <property type="nucleotide sequence ID" value="NZ_CP061336.1"/>
</dbReference>
<proteinExistence type="predicted"/>
<accession>A0A7H1VLY3</accession>
<reference evidence="5 6" key="1">
    <citation type="submission" date="2020-09" db="EMBL/GenBank/DDBJ databases">
        <title>Characterization and genome sequencing of Ruminiclostridium sp. nov. MA18.</title>
        <authorList>
            <person name="Rettenmaier R."/>
            <person name="Kowollik M.-L."/>
            <person name="Liebl W."/>
            <person name="Zverlov V."/>
        </authorList>
    </citation>
    <scope>NUCLEOTIDE SEQUENCE [LARGE SCALE GENOMIC DNA]</scope>
    <source>
        <strain evidence="5 6">MA18</strain>
    </source>
</reference>
<protein>
    <recommendedName>
        <fullName evidence="7">CARDB domain-containing protein</fullName>
    </recommendedName>
</protein>
<dbReference type="Gene3D" id="2.60.40.10">
    <property type="entry name" value="Immunoglobulins"/>
    <property type="match status" value="3"/>
</dbReference>
<feature type="compositionally biased region" description="Acidic residues" evidence="1">
    <location>
        <begin position="608"/>
        <end position="629"/>
    </location>
</feature>
<evidence type="ECO:0008006" key="7">
    <source>
        <dbReference type="Google" id="ProtNLM"/>
    </source>
</evidence>
<sequence length="1082" mass="121452">MKIKLFYTVSLVFIFCLLLSGKAFASVNSDIEINITSPIDSLQSESGMVAIEHFPEEISIQVTAKTGTITDIQLEYGGQSIKITPKYILTVENKESCGPYTITAKTDQGAVLTITANVIFQVKAVYDIWYRTIGMNVREIYDGEMLIKSFPEPQRIDLVNANTVADYEKERIAGWIGKCDGRTYTLKGSNVVEIHNFSSGKIYGTYDTNTQFETLTTSYGWTPKSLTAFETMRNTALSYQAPVKVDIEATWCDVNKQKVYGKLTAQDKGVPELLYPYQTTSVTFAKDDVLLSRNFQYMGLEWDYTPESDEYSDGENKTQTSITQNIHYRIPAADFYFKFKACDGNDLSVVIRAPVTVKRGDSYSFTIIYMNSGTSAAYDVPLKGTIDEVLIEGIPEMKDFSPNSSVTYDVKRTADTDADEIHLWANIGVPEGFIDGNLNNNTATAVIRIVNPKPDETPDNSDDPDDPDDPDNPDDPNNPDNPDNPDEPDDPPGLRDLCDLSACILAPPTVYEHENYSYTVSFTNNTDVELKAAHLKGKNNEIALTQIPELANFKPRETKAFTVTGNAGNAGEVYGLWANVEAPEGFRDENIINNTAISSIKVVKQPDDDPDDPDNPDEPDDPDKPDEPDEPHNPDDPEKPDDPNNPNEPKDPDNPGNPDDPDKPENPNDPEIPTIVNLCDVWVNLSSPPTVYEHEEYSFTVYFANSTDKDLYDVELNVTINGKKIPDVPGTSNFKAFEKKSFLVTKTAGDKRERIRLSAKVSAPAGYKDSNTGNNQVSAEIMVLERPYDLDVQRITPDEYKENQSVITTVKVSNKGSLDFTPGQNVTVLFQIPELSLSKRIDAIVIERDTWNVVSIRWDTPNVQADKNVTLIAIINPEQSLRNESTAENNTYTQKAVIRNISYGEPEESRSLPNPPKRSEQPRVTWWEQRYEGGKFVWRQFYAELKVNAVLEYDTKAKGFLKSGYGYSIRVTAYVDTNYDRPELITAPQTAEVYLPEYRYETAIPLIKENGQFIFKENPASPFRYRKHYIPLWFPDNRDYIVQLLVTDVHTPGGTLSRWITGGELKIHVVDSMYSDDVTTGN</sequence>